<accession>A0ACB0Y8B4</accession>
<evidence type="ECO:0000313" key="1">
    <source>
        <dbReference type="EMBL" id="CAK5035268.1"/>
    </source>
</evidence>
<organism evidence="1 2">
    <name type="scientific">Meloidogyne enterolobii</name>
    <name type="common">Root-knot nematode worm</name>
    <name type="synonym">Meloidogyne mayaguensis</name>
    <dbReference type="NCBI Taxonomy" id="390850"/>
    <lineage>
        <taxon>Eukaryota</taxon>
        <taxon>Metazoa</taxon>
        <taxon>Ecdysozoa</taxon>
        <taxon>Nematoda</taxon>
        <taxon>Chromadorea</taxon>
        <taxon>Rhabditida</taxon>
        <taxon>Tylenchina</taxon>
        <taxon>Tylenchomorpha</taxon>
        <taxon>Tylenchoidea</taxon>
        <taxon>Meloidogynidae</taxon>
        <taxon>Meloidogyninae</taxon>
        <taxon>Meloidogyne</taxon>
    </lineage>
</organism>
<proteinExistence type="predicted"/>
<sequence>MSLQKDPIRKYNFVGHILCGDFNIEPTFLMEQKAELRAIFSSTMALRPTSNSIPMTPPSGTSIPLALMKMTKNCELVDSKDLVDPQLFVVKLNATDFLSHDFSFASVYEHFNAAGEPEISSYHMEESTPDFILYTIPKNTQKFEQDASTSADSSQQQKQLAIEGFIQLRKRLSLPTLKELEKACGRLPNEQYGSDHLLLCAEFDILCPIIKP</sequence>
<name>A0ACB0Y8B4_MELEN</name>
<reference evidence="1" key="1">
    <citation type="submission" date="2023-11" db="EMBL/GenBank/DDBJ databases">
        <authorList>
            <person name="Poullet M."/>
        </authorList>
    </citation>
    <scope>NUCLEOTIDE SEQUENCE</scope>
    <source>
        <strain evidence="1">E1834</strain>
    </source>
</reference>
<gene>
    <name evidence="1" type="ORF">MENTE1834_LOCUS8697</name>
</gene>
<comment type="caution">
    <text evidence="1">The sequence shown here is derived from an EMBL/GenBank/DDBJ whole genome shotgun (WGS) entry which is preliminary data.</text>
</comment>
<dbReference type="EMBL" id="CAVMJV010000007">
    <property type="protein sequence ID" value="CAK5035268.1"/>
    <property type="molecule type" value="Genomic_DNA"/>
</dbReference>
<evidence type="ECO:0000313" key="2">
    <source>
        <dbReference type="Proteomes" id="UP001497535"/>
    </source>
</evidence>
<protein>
    <submittedName>
        <fullName evidence="1">Uncharacterized protein</fullName>
    </submittedName>
</protein>
<keyword evidence="2" id="KW-1185">Reference proteome</keyword>
<dbReference type="Proteomes" id="UP001497535">
    <property type="component" value="Unassembled WGS sequence"/>
</dbReference>